<evidence type="ECO:0000259" key="1">
    <source>
        <dbReference type="Pfam" id="PF13304"/>
    </source>
</evidence>
<dbReference type="InterPro" id="IPR003959">
    <property type="entry name" value="ATPase_AAA_core"/>
</dbReference>
<reference evidence="3 4" key="1">
    <citation type="submission" date="2019-10" db="EMBL/GenBank/DDBJ databases">
        <authorList>
            <person name="Wolf R A."/>
        </authorList>
    </citation>
    <scope>NUCLEOTIDE SEQUENCE [LARGE SCALE GENOMIC DNA]</scope>
    <source>
        <strain evidence="3">Collinsella_aerofaciens_MC2</strain>
    </source>
</reference>
<feature type="domain" description="OLD protein-like TOPRIM" evidence="2">
    <location>
        <begin position="330"/>
        <end position="393"/>
    </location>
</feature>
<dbReference type="EMBL" id="CABWIE010000004">
    <property type="protein sequence ID" value="VWL88243.1"/>
    <property type="molecule type" value="Genomic_DNA"/>
</dbReference>
<dbReference type="SUPFAM" id="SSF52540">
    <property type="entry name" value="P-loop containing nucleoside triphosphate hydrolases"/>
    <property type="match status" value="1"/>
</dbReference>
<dbReference type="InterPro" id="IPR027417">
    <property type="entry name" value="P-loop_NTPase"/>
</dbReference>
<dbReference type="Proteomes" id="UP000361836">
    <property type="component" value="Unassembled WGS sequence"/>
</dbReference>
<evidence type="ECO:0000313" key="4">
    <source>
        <dbReference type="Proteomes" id="UP000361836"/>
    </source>
</evidence>
<name>A0A5K1IL95_9ACTN</name>
<dbReference type="AlphaFoldDB" id="A0A5K1IL95"/>
<dbReference type="InterPro" id="IPR051396">
    <property type="entry name" value="Bact_Antivir_Def_Nuclease"/>
</dbReference>
<dbReference type="Pfam" id="PF13304">
    <property type="entry name" value="AAA_21"/>
    <property type="match status" value="1"/>
</dbReference>
<evidence type="ECO:0000313" key="3">
    <source>
        <dbReference type="EMBL" id="VWL88243.1"/>
    </source>
</evidence>
<dbReference type="GO" id="GO:0005524">
    <property type="term" value="F:ATP binding"/>
    <property type="evidence" value="ECO:0007669"/>
    <property type="project" value="InterPro"/>
</dbReference>
<proteinExistence type="predicted"/>
<dbReference type="InterPro" id="IPR034139">
    <property type="entry name" value="TOPRIM_OLD"/>
</dbReference>
<organism evidence="3 4">
    <name type="scientific">Collinsella aerofaciens</name>
    <dbReference type="NCBI Taxonomy" id="74426"/>
    <lineage>
        <taxon>Bacteria</taxon>
        <taxon>Bacillati</taxon>
        <taxon>Actinomycetota</taxon>
        <taxon>Coriobacteriia</taxon>
        <taxon>Coriobacteriales</taxon>
        <taxon>Coriobacteriaceae</taxon>
        <taxon>Collinsella</taxon>
    </lineage>
</organism>
<dbReference type="CDD" id="cd00267">
    <property type="entry name" value="ABC_ATPase"/>
    <property type="match status" value="1"/>
</dbReference>
<gene>
    <name evidence="3" type="ORF">KCJAJFAP_01603</name>
</gene>
<dbReference type="Gene3D" id="3.40.50.300">
    <property type="entry name" value="P-loop containing nucleotide triphosphate hydrolases"/>
    <property type="match status" value="1"/>
</dbReference>
<sequence>MRLDAPIKELTFADGQTLKLRNDSIVVFVGPNNAGKTTCLRDIYCHLSGDSNCNLVSSIDFTKPSIEDVKSLLNEIAIEKYDPLLSYEGMGFRISDYDMGNYSKFSYYPKSIKEMLFHFLTTETRLSACFPQKSVPRKDPATGPIALLARDSSYLEKVSSAFHSAFSLEVIPNYFNGGEIPLCLGSTPVAPKDMPVPQINDFMYETLSSYPLAHHQGDGRRSFLGIVLFIYANQYTSMFIDEPESFLHPPQAKLMGSLIASNETSGRQLFISTHSKELLNGMLESGPDRIQVVRITRANDVNDFALLDVDDISKITSNTLLKYSDLINSLFHERTVLCESDSDCMFYQLIWDTVRASAPTPLFLPVGGKGRFKTYVDLLSKLHIDYSVVADADILRNPTDIKSVLLQDNVVWESIKSDWETINQELGSDEGLSVASLKAEIDEVFKQCKGPTFSKTNCGKIQKLLESKSRWDEMKRHGINALSGGANKACKRIVNTLSHHNVQIVPVGELECFIPSIDSHGPSWVNDVLQEYPDLNDEVYDIARDFISSW</sequence>
<keyword evidence="4" id="KW-1185">Reference proteome</keyword>
<accession>A0A5K1IL95</accession>
<protein>
    <submittedName>
        <fullName evidence="3">AAA domain protein</fullName>
    </submittedName>
</protein>
<dbReference type="GO" id="GO:0016887">
    <property type="term" value="F:ATP hydrolysis activity"/>
    <property type="evidence" value="ECO:0007669"/>
    <property type="project" value="InterPro"/>
</dbReference>
<dbReference type="Pfam" id="PF20469">
    <property type="entry name" value="OLD-like_TOPRIM"/>
    <property type="match status" value="1"/>
</dbReference>
<dbReference type="RefSeq" id="WP_152075878.1">
    <property type="nucleotide sequence ID" value="NZ_CAAKNU010000056.1"/>
</dbReference>
<evidence type="ECO:0000259" key="2">
    <source>
        <dbReference type="Pfam" id="PF20469"/>
    </source>
</evidence>
<dbReference type="PANTHER" id="PTHR43581">
    <property type="entry name" value="ATP/GTP PHOSPHATASE"/>
    <property type="match status" value="1"/>
</dbReference>
<dbReference type="PANTHER" id="PTHR43581:SF4">
    <property type="entry name" value="ATP_GTP PHOSPHATASE"/>
    <property type="match status" value="1"/>
</dbReference>
<feature type="domain" description="ATPase AAA-type core" evidence="1">
    <location>
        <begin position="213"/>
        <end position="280"/>
    </location>
</feature>